<feature type="transmembrane region" description="Helical" evidence="7">
    <location>
        <begin position="131"/>
        <end position="154"/>
    </location>
</feature>
<dbReference type="InterPro" id="IPR052337">
    <property type="entry name" value="SAT4-like"/>
</dbReference>
<feature type="region of interest" description="Disordered" evidence="6">
    <location>
        <begin position="283"/>
        <end position="310"/>
    </location>
</feature>
<comment type="subcellular location">
    <subcellularLocation>
        <location evidence="1">Membrane</location>
        <topology evidence="1">Multi-pass membrane protein</topology>
    </subcellularLocation>
</comment>
<feature type="domain" description="Rhodopsin" evidence="8">
    <location>
        <begin position="34"/>
        <end position="276"/>
    </location>
</feature>
<evidence type="ECO:0000256" key="2">
    <source>
        <dbReference type="ARBA" id="ARBA00022692"/>
    </source>
</evidence>
<feature type="transmembrane region" description="Helical" evidence="7">
    <location>
        <begin position="49"/>
        <end position="69"/>
    </location>
</feature>
<dbReference type="Proteomes" id="UP000248423">
    <property type="component" value="Unassembled WGS sequence"/>
</dbReference>
<organism evidence="9 10">
    <name type="scientific">Aspergillus sclerotiicarbonarius (strain CBS 121057 / IBT 28362)</name>
    <dbReference type="NCBI Taxonomy" id="1448318"/>
    <lineage>
        <taxon>Eukaryota</taxon>
        <taxon>Fungi</taxon>
        <taxon>Dikarya</taxon>
        <taxon>Ascomycota</taxon>
        <taxon>Pezizomycotina</taxon>
        <taxon>Eurotiomycetes</taxon>
        <taxon>Eurotiomycetidae</taxon>
        <taxon>Eurotiales</taxon>
        <taxon>Aspergillaceae</taxon>
        <taxon>Aspergillus</taxon>
        <taxon>Aspergillus subgen. Circumdati</taxon>
    </lineage>
</organism>
<feature type="transmembrane region" description="Helical" evidence="7">
    <location>
        <begin position="251"/>
        <end position="275"/>
    </location>
</feature>
<keyword evidence="3 7" id="KW-1133">Transmembrane helix</keyword>
<evidence type="ECO:0000256" key="7">
    <source>
        <dbReference type="SAM" id="Phobius"/>
    </source>
</evidence>
<dbReference type="InterPro" id="IPR049326">
    <property type="entry name" value="Rhodopsin_dom_fungi"/>
</dbReference>
<keyword evidence="4 7" id="KW-0472">Membrane</keyword>
<dbReference type="VEuPathDB" id="FungiDB:BO78DRAFT_359851"/>
<accession>A0A319EMY8</accession>
<keyword evidence="2 7" id="KW-0812">Transmembrane</keyword>
<name>A0A319EMY8_ASPSB</name>
<evidence type="ECO:0000256" key="4">
    <source>
        <dbReference type="ARBA" id="ARBA00023136"/>
    </source>
</evidence>
<proteinExistence type="inferred from homology"/>
<dbReference type="PANTHER" id="PTHR33048">
    <property type="entry name" value="PTH11-LIKE INTEGRAL MEMBRANE PROTEIN (AFU_ORTHOLOGUE AFUA_5G11245)"/>
    <property type="match status" value="1"/>
</dbReference>
<dbReference type="EMBL" id="KZ826320">
    <property type="protein sequence ID" value="PYI10691.1"/>
    <property type="molecule type" value="Genomic_DNA"/>
</dbReference>
<dbReference type="GO" id="GO:0016020">
    <property type="term" value="C:membrane"/>
    <property type="evidence" value="ECO:0007669"/>
    <property type="project" value="UniProtKB-SubCell"/>
</dbReference>
<reference evidence="9 10" key="1">
    <citation type="submission" date="2018-02" db="EMBL/GenBank/DDBJ databases">
        <title>The genomes of Aspergillus section Nigri reveals drivers in fungal speciation.</title>
        <authorList>
            <consortium name="DOE Joint Genome Institute"/>
            <person name="Vesth T.C."/>
            <person name="Nybo J."/>
            <person name="Theobald S."/>
            <person name="Brandl J."/>
            <person name="Frisvad J.C."/>
            <person name="Nielsen K.F."/>
            <person name="Lyhne E.K."/>
            <person name="Kogle M.E."/>
            <person name="Kuo A."/>
            <person name="Riley R."/>
            <person name="Clum A."/>
            <person name="Nolan M."/>
            <person name="Lipzen A."/>
            <person name="Salamov A."/>
            <person name="Henrissat B."/>
            <person name="Wiebenga A."/>
            <person name="De vries R.P."/>
            <person name="Grigoriev I.V."/>
            <person name="Mortensen U.H."/>
            <person name="Andersen M.R."/>
            <person name="Baker S.E."/>
        </authorList>
    </citation>
    <scope>NUCLEOTIDE SEQUENCE [LARGE SCALE GENOMIC DNA]</scope>
    <source>
        <strain evidence="9 10">CBS 121057</strain>
    </source>
</reference>
<dbReference type="OrthoDB" id="3529975at2759"/>
<protein>
    <recommendedName>
        <fullName evidence="8">Rhodopsin domain-containing protein</fullName>
    </recommendedName>
</protein>
<dbReference type="Pfam" id="PF20684">
    <property type="entry name" value="Fung_rhodopsin"/>
    <property type="match status" value="1"/>
</dbReference>
<feature type="transmembrane region" description="Helical" evidence="7">
    <location>
        <begin position="174"/>
        <end position="198"/>
    </location>
</feature>
<evidence type="ECO:0000256" key="5">
    <source>
        <dbReference type="ARBA" id="ARBA00038359"/>
    </source>
</evidence>
<feature type="compositionally biased region" description="Polar residues" evidence="6">
    <location>
        <begin position="295"/>
        <end position="306"/>
    </location>
</feature>
<evidence type="ECO:0000313" key="10">
    <source>
        <dbReference type="Proteomes" id="UP000248423"/>
    </source>
</evidence>
<feature type="transmembrane region" description="Helical" evidence="7">
    <location>
        <begin position="95"/>
        <end position="119"/>
    </location>
</feature>
<comment type="similarity">
    <text evidence="5">Belongs to the SAT4 family.</text>
</comment>
<dbReference type="PANTHER" id="PTHR33048:SF47">
    <property type="entry name" value="INTEGRAL MEMBRANE PROTEIN-RELATED"/>
    <property type="match status" value="1"/>
</dbReference>
<evidence type="ECO:0000259" key="8">
    <source>
        <dbReference type="Pfam" id="PF20684"/>
    </source>
</evidence>
<evidence type="ECO:0000256" key="1">
    <source>
        <dbReference type="ARBA" id="ARBA00004141"/>
    </source>
</evidence>
<feature type="transmembrane region" description="Helical" evidence="7">
    <location>
        <begin position="16"/>
        <end position="37"/>
    </location>
</feature>
<evidence type="ECO:0000256" key="6">
    <source>
        <dbReference type="SAM" id="MobiDB-lite"/>
    </source>
</evidence>
<sequence length="367" mass="40988">MALQLPDGTPDRGQSVVPLSIVLLLLTTLFTAFRVLGKFITRQAWWWDDLFALIAWSLEIATLSLTFLWRNIGLGYHKETVATINPEYIVTGVRYIYVSTFIFDGSICTPKISAVLFYARIFRSTNRSFRIHLWIVGGLTSGWLLAGWIATILECRPIAKVWNPSLPGTCIAQLPWYLSTAILSSMIDLYILFLPIPMIWGLQASLRRRIYLLAAFMLAYSVVVVSLGRLASIVHVLPTMAEDITWGFMGYFYWTILEGSISVISINVPSCIALVRALRHRGGASVGSDTDEGSTKPTGRPNSSSGVRKDVSARVMSWQRGTTTRGSVDKLVSDAQVRQTEYAYLRDVDIPLGEIRIQTDIRVSRAV</sequence>
<dbReference type="AlphaFoldDB" id="A0A319EMY8"/>
<gene>
    <name evidence="9" type="ORF">BO78DRAFT_359851</name>
</gene>
<evidence type="ECO:0000313" key="9">
    <source>
        <dbReference type="EMBL" id="PYI10691.1"/>
    </source>
</evidence>
<evidence type="ECO:0000256" key="3">
    <source>
        <dbReference type="ARBA" id="ARBA00022989"/>
    </source>
</evidence>
<keyword evidence="10" id="KW-1185">Reference proteome</keyword>
<feature type="transmembrane region" description="Helical" evidence="7">
    <location>
        <begin position="210"/>
        <end position="231"/>
    </location>
</feature>